<comment type="subcellular location">
    <subcellularLocation>
        <location evidence="1">Membrane</location>
        <topology evidence="1">Multi-pass membrane protein</topology>
    </subcellularLocation>
</comment>
<keyword evidence="3 5" id="KW-1133">Transmembrane helix</keyword>
<dbReference type="PANTHER" id="PTHR10361">
    <property type="entry name" value="SODIUM-BILE ACID COTRANSPORTER"/>
    <property type="match status" value="1"/>
</dbReference>
<feature type="transmembrane region" description="Helical" evidence="5">
    <location>
        <begin position="110"/>
        <end position="132"/>
    </location>
</feature>
<sequence length="311" mass="32461">MDMTTLDSWQISLDPRFDIFMPIGLVTMMLAVALALKVEDFAFLRRYPARFAGAAATQIIGLPLMTLILVHILNPLPSIAFGMIVVACCPGGSTSNFLTHLARGNTALSVSLTATSSLAAALVTPISILFWSNLYAPAAGIVNAVEIEAGPFILGMGALLALPIAAGMTFAHYHPVWAARIRPVFMVAALAIIIVLVASGVARNPQIFMATGLVVLAIAVGHNALAFLLGYGVGRALGFDDSSRRAMTFEVGIQNAGLGLMIVIAVFGGAGGAVAMTGTWSIWHLVSGLTLAGAFRAWDGRKARAALKAAE</sequence>
<evidence type="ECO:0000256" key="1">
    <source>
        <dbReference type="ARBA" id="ARBA00004141"/>
    </source>
</evidence>
<dbReference type="GO" id="GO:0016020">
    <property type="term" value="C:membrane"/>
    <property type="evidence" value="ECO:0007669"/>
    <property type="project" value="UniProtKB-SubCell"/>
</dbReference>
<feature type="transmembrane region" description="Helical" evidence="5">
    <location>
        <begin position="20"/>
        <end position="39"/>
    </location>
</feature>
<dbReference type="InterPro" id="IPR004710">
    <property type="entry name" value="Bilac:Na_transpt"/>
</dbReference>
<feature type="transmembrane region" description="Helical" evidence="5">
    <location>
        <begin position="183"/>
        <end position="201"/>
    </location>
</feature>
<dbReference type="EMBL" id="SRXV01000002">
    <property type="protein sequence ID" value="TGY92909.1"/>
    <property type="molecule type" value="Genomic_DNA"/>
</dbReference>
<dbReference type="InterPro" id="IPR002657">
    <property type="entry name" value="BilAc:Na_symport/Acr3"/>
</dbReference>
<feature type="transmembrane region" description="Helical" evidence="5">
    <location>
        <begin position="51"/>
        <end position="73"/>
    </location>
</feature>
<dbReference type="InterPro" id="IPR038770">
    <property type="entry name" value="Na+/solute_symporter_sf"/>
</dbReference>
<keyword evidence="7" id="KW-1185">Reference proteome</keyword>
<keyword evidence="4 5" id="KW-0472">Membrane</keyword>
<evidence type="ECO:0000313" key="6">
    <source>
        <dbReference type="EMBL" id="TGY92909.1"/>
    </source>
</evidence>
<dbReference type="AlphaFoldDB" id="A0A4V3RZ60"/>
<dbReference type="Gene3D" id="1.20.1530.20">
    <property type="match status" value="1"/>
</dbReference>
<dbReference type="RefSeq" id="WP_135944504.1">
    <property type="nucleotide sequence ID" value="NZ_BMEI01000002.1"/>
</dbReference>
<evidence type="ECO:0000256" key="2">
    <source>
        <dbReference type="ARBA" id="ARBA00022692"/>
    </source>
</evidence>
<comment type="caution">
    <text evidence="6">The sequence shown here is derived from an EMBL/GenBank/DDBJ whole genome shotgun (WGS) entry which is preliminary data.</text>
</comment>
<name>A0A4V3RZ60_9PROT</name>
<dbReference type="Proteomes" id="UP000305451">
    <property type="component" value="Unassembled WGS sequence"/>
</dbReference>
<feature type="transmembrane region" description="Helical" evidence="5">
    <location>
        <begin position="152"/>
        <end position="171"/>
    </location>
</feature>
<reference evidence="6 7" key="1">
    <citation type="journal article" date="2013" name="Int. J. Syst. Evol. Microbiol.">
        <title>Marinicauda pacifica gen. nov., sp. nov., a prosthecate alphaproteobacterium of the family Hyphomonadaceae isolated from deep seawater.</title>
        <authorList>
            <person name="Zhang X.Y."/>
            <person name="Li G.W."/>
            <person name="Wang C.S."/>
            <person name="Zhang Y.J."/>
            <person name="Xu X.W."/>
            <person name="Li H."/>
            <person name="Liu A."/>
            <person name="Liu C."/>
            <person name="Xie B.B."/>
            <person name="Qin Q.L."/>
            <person name="Xu Z."/>
            <person name="Chen X.L."/>
            <person name="Zhou B.C."/>
            <person name="Zhang Y.Z."/>
        </authorList>
    </citation>
    <scope>NUCLEOTIDE SEQUENCE [LARGE SCALE GENOMIC DNA]</scope>
    <source>
        <strain evidence="6 7">P-1 km-3</strain>
    </source>
</reference>
<feature type="transmembrane region" description="Helical" evidence="5">
    <location>
        <begin position="207"/>
        <end position="234"/>
    </location>
</feature>
<evidence type="ECO:0000256" key="4">
    <source>
        <dbReference type="ARBA" id="ARBA00023136"/>
    </source>
</evidence>
<evidence type="ECO:0000256" key="3">
    <source>
        <dbReference type="ARBA" id="ARBA00022989"/>
    </source>
</evidence>
<protein>
    <submittedName>
        <fullName evidence="6">Bile acid:sodium symporter family protein</fullName>
    </submittedName>
</protein>
<feature type="transmembrane region" description="Helical" evidence="5">
    <location>
        <begin position="79"/>
        <end position="98"/>
    </location>
</feature>
<dbReference type="Pfam" id="PF01758">
    <property type="entry name" value="SBF"/>
    <property type="match status" value="1"/>
</dbReference>
<proteinExistence type="predicted"/>
<dbReference type="OrthoDB" id="9806785at2"/>
<evidence type="ECO:0000313" key="7">
    <source>
        <dbReference type="Proteomes" id="UP000305451"/>
    </source>
</evidence>
<organism evidence="6 7">
    <name type="scientific">Marinicauda pacifica</name>
    <dbReference type="NCBI Taxonomy" id="1133559"/>
    <lineage>
        <taxon>Bacteria</taxon>
        <taxon>Pseudomonadati</taxon>
        <taxon>Pseudomonadota</taxon>
        <taxon>Alphaproteobacteria</taxon>
        <taxon>Maricaulales</taxon>
        <taxon>Maricaulaceae</taxon>
        <taxon>Marinicauda</taxon>
    </lineage>
</organism>
<feature type="transmembrane region" description="Helical" evidence="5">
    <location>
        <begin position="280"/>
        <end position="298"/>
    </location>
</feature>
<evidence type="ECO:0000256" key="5">
    <source>
        <dbReference type="SAM" id="Phobius"/>
    </source>
</evidence>
<feature type="transmembrane region" description="Helical" evidence="5">
    <location>
        <begin position="255"/>
        <end position="274"/>
    </location>
</feature>
<keyword evidence="2 5" id="KW-0812">Transmembrane</keyword>
<accession>A0A4V3RZ60</accession>
<dbReference type="PANTHER" id="PTHR10361:SF28">
    <property type="entry name" value="P3 PROTEIN-RELATED"/>
    <property type="match status" value="1"/>
</dbReference>
<gene>
    <name evidence="6" type="ORF">E5162_07520</name>
</gene>